<dbReference type="Proteomes" id="UP000002417">
    <property type="component" value="Chromosome"/>
</dbReference>
<protein>
    <submittedName>
        <fullName evidence="1">FkbH like protein</fullName>
    </submittedName>
</protein>
<dbReference type="InterPro" id="IPR036412">
    <property type="entry name" value="HAD-like_sf"/>
</dbReference>
<dbReference type="KEGG" id="xau:Xaut_0884"/>
<sequence length="637" mass="69720">MAAIYRDLAWLPRVQDFRKACKAIGDEGDSSAFRKLAGYFLDGTQLNRLASLLRAARLKGDVDQQLASLRLGVIGDGTLDLLLPAIEATGLRHGLSIETIGCNYGQTINEAMSAESRLNQSGCDAILLAMDHRGLPLSAPIGDAATAKQAVDAAYDLIQELCAALRKHNPTAHIVVQTIAPPPETLFGHLDRRLAGTQQNMVGSLNRRLIDAPPIEGCVMFDVDALARTVGLAAWHAPTQWNMAKLPFSMDYAPLYADHLGRLLAALKGKSRRVLVLDLDNTVWGGVIGDDGIAGIKIGEGDGTGEAFLSVQRLALSLRDRGIVLAVSSKNTDAVARAAFRDHPDMLLREDHIAVFQANWNDKATNIKAIADELSLGLDSFVFLDDNPAERDLVRQYLPQVAVPELPEDPALYARTLSAAGYFEATLFSEEDRKRAAFYEGNARRASLGQGVASIDDYVAALDMEIDLRPFDAIGRSRIYQLISKSNQFNLTSRRYSEADVKAMEEDPSIFTLQVRLKDRFGDNGMISVVACRTVEGNRWLIDTWLMSCRVLGRGVEKIVLRHLVEAARRQGIAELVGEYRPTERNVLVRDHYAQLGFTALSMGADGNSLWTLETSVEVQTPPVRYANAAPELIAAE</sequence>
<organism evidence="1 2">
    <name type="scientific">Xanthobacter autotrophicus (strain ATCC BAA-1158 / Py2)</name>
    <dbReference type="NCBI Taxonomy" id="78245"/>
    <lineage>
        <taxon>Bacteria</taxon>
        <taxon>Pseudomonadati</taxon>
        <taxon>Pseudomonadota</taxon>
        <taxon>Alphaproteobacteria</taxon>
        <taxon>Hyphomicrobiales</taxon>
        <taxon>Xanthobacteraceae</taxon>
        <taxon>Xanthobacter</taxon>
    </lineage>
</organism>
<dbReference type="NCBIfam" id="TIGR01681">
    <property type="entry name" value="HAD-SF-IIIC"/>
    <property type="match status" value="1"/>
</dbReference>
<dbReference type="eggNOG" id="COG3882">
    <property type="taxonomic scope" value="Bacteria"/>
</dbReference>
<name>A7IDP2_XANP2</name>
<dbReference type="InterPro" id="IPR010033">
    <property type="entry name" value="HAD_SF_ppase_IIIC"/>
</dbReference>
<dbReference type="NCBIfam" id="TIGR01686">
    <property type="entry name" value="FkbH"/>
    <property type="match status" value="1"/>
</dbReference>
<dbReference type="InterPro" id="IPR010037">
    <property type="entry name" value="FkbH_domain"/>
</dbReference>
<reference evidence="1 2" key="1">
    <citation type="submission" date="2007-07" db="EMBL/GenBank/DDBJ databases">
        <title>Complete sequence of chromosome of Xanthobacter autotrophicus Py2.</title>
        <authorList>
            <consortium name="US DOE Joint Genome Institute"/>
            <person name="Copeland A."/>
            <person name="Lucas S."/>
            <person name="Lapidus A."/>
            <person name="Barry K."/>
            <person name="Glavina del Rio T."/>
            <person name="Hammon N."/>
            <person name="Israni S."/>
            <person name="Dalin E."/>
            <person name="Tice H."/>
            <person name="Pitluck S."/>
            <person name="Sims D."/>
            <person name="Brettin T."/>
            <person name="Bruce D."/>
            <person name="Detter J.C."/>
            <person name="Han C."/>
            <person name="Tapia R."/>
            <person name="Brainard J."/>
            <person name="Schmutz J."/>
            <person name="Larimer F."/>
            <person name="Land M."/>
            <person name="Hauser L."/>
            <person name="Kyrpides N."/>
            <person name="Kim E."/>
            <person name="Ensigns S.A."/>
            <person name="Richardson P."/>
        </authorList>
    </citation>
    <scope>NUCLEOTIDE SEQUENCE [LARGE SCALE GENOMIC DNA]</scope>
    <source>
        <strain evidence="2">ATCC BAA-1158 / Py2</strain>
    </source>
</reference>
<dbReference type="OrthoDB" id="323926at2"/>
<dbReference type="PhylomeDB" id="A7IDP2"/>
<dbReference type="InterPro" id="IPR023214">
    <property type="entry name" value="HAD_sf"/>
</dbReference>
<proteinExistence type="predicted"/>
<dbReference type="SUPFAM" id="SSF55729">
    <property type="entry name" value="Acyl-CoA N-acyltransferases (Nat)"/>
    <property type="match status" value="1"/>
</dbReference>
<dbReference type="InterPro" id="IPR016181">
    <property type="entry name" value="Acyl_CoA_acyltransferase"/>
</dbReference>
<keyword evidence="2" id="KW-1185">Reference proteome</keyword>
<dbReference type="SUPFAM" id="SSF56784">
    <property type="entry name" value="HAD-like"/>
    <property type="match status" value="1"/>
</dbReference>
<evidence type="ECO:0000313" key="1">
    <source>
        <dbReference type="EMBL" id="ABS66135.1"/>
    </source>
</evidence>
<dbReference type="AlphaFoldDB" id="A7IDP2"/>
<accession>A7IDP2</accession>
<dbReference type="EMBL" id="CP000781">
    <property type="protein sequence ID" value="ABS66135.1"/>
    <property type="molecule type" value="Genomic_DNA"/>
</dbReference>
<dbReference type="InterPro" id="IPR036514">
    <property type="entry name" value="SGNH_hydro_sf"/>
</dbReference>
<evidence type="ECO:0000313" key="2">
    <source>
        <dbReference type="Proteomes" id="UP000002417"/>
    </source>
</evidence>
<dbReference type="Gene3D" id="3.40.50.1000">
    <property type="entry name" value="HAD superfamily/HAD-like"/>
    <property type="match status" value="1"/>
</dbReference>
<dbReference type="Gene3D" id="3.40.50.1110">
    <property type="entry name" value="SGNH hydrolase"/>
    <property type="match status" value="1"/>
</dbReference>
<dbReference type="HOGENOM" id="CLU_018095_1_0_5"/>
<dbReference type="GO" id="GO:0016788">
    <property type="term" value="F:hydrolase activity, acting on ester bonds"/>
    <property type="evidence" value="ECO:0007669"/>
    <property type="project" value="UniProtKB-ARBA"/>
</dbReference>
<dbReference type="STRING" id="78245.Xaut_0884"/>
<gene>
    <name evidence="1" type="ordered locus">Xaut_0884</name>
</gene>